<dbReference type="InParanoid" id="A0A6J3S703"/>
<evidence type="ECO:0000313" key="3">
    <source>
        <dbReference type="Proteomes" id="UP000245320"/>
    </source>
</evidence>
<dbReference type="GO" id="GO:0044782">
    <property type="term" value="P:cilium organization"/>
    <property type="evidence" value="ECO:0007669"/>
    <property type="project" value="TreeGrafter"/>
</dbReference>
<evidence type="ECO:0000256" key="1">
    <source>
        <dbReference type="SAM" id="Coils"/>
    </source>
</evidence>
<gene>
    <name evidence="4" type="primary">LOC117314271</name>
</gene>
<proteinExistence type="predicted"/>
<reference evidence="3" key="1">
    <citation type="submission" date="2024-06" db="UniProtKB">
        <authorList>
            <consortium name="RefSeq"/>
        </authorList>
    </citation>
    <scope>NUCLEOTIDE SEQUENCE [LARGE SCALE GENOMIC DNA]</scope>
</reference>
<name>A0A6J3S703_TURTR</name>
<keyword evidence="1" id="KW-0175">Coiled coil</keyword>
<evidence type="ECO:0000256" key="2">
    <source>
        <dbReference type="SAM" id="MobiDB-lite"/>
    </source>
</evidence>
<dbReference type="OrthoDB" id="9683387at2759"/>
<accession>A0A6J3S703</accession>
<reference evidence="4" key="2">
    <citation type="submission" date="2025-08" db="UniProtKB">
        <authorList>
            <consortium name="RefSeq"/>
        </authorList>
    </citation>
    <scope>IDENTIFICATION</scope>
    <source>
        <tissue evidence="4">Spleen</tissue>
    </source>
</reference>
<protein>
    <submittedName>
        <fullName evidence="4">Centrosomal protein of 78 kDa-like isoform X1</fullName>
    </submittedName>
</protein>
<organism evidence="3 4">
    <name type="scientific">Tursiops truncatus</name>
    <name type="common">Atlantic bottle-nosed dolphin</name>
    <name type="synonym">Delphinus truncatus</name>
    <dbReference type="NCBI Taxonomy" id="9739"/>
    <lineage>
        <taxon>Eukaryota</taxon>
        <taxon>Metazoa</taxon>
        <taxon>Chordata</taxon>
        <taxon>Craniata</taxon>
        <taxon>Vertebrata</taxon>
        <taxon>Euteleostomi</taxon>
        <taxon>Mammalia</taxon>
        <taxon>Eutheria</taxon>
        <taxon>Laurasiatheria</taxon>
        <taxon>Artiodactyla</taxon>
        <taxon>Whippomorpha</taxon>
        <taxon>Cetacea</taxon>
        <taxon>Odontoceti</taxon>
        <taxon>Delphinidae</taxon>
        <taxon>Tursiops</taxon>
    </lineage>
</organism>
<feature type="compositionally biased region" description="Basic and acidic residues" evidence="2">
    <location>
        <begin position="174"/>
        <end position="189"/>
    </location>
</feature>
<dbReference type="Proteomes" id="UP000245320">
    <property type="component" value="Chromosome 11"/>
</dbReference>
<feature type="region of interest" description="Disordered" evidence="2">
    <location>
        <begin position="164"/>
        <end position="196"/>
    </location>
</feature>
<feature type="coiled-coil region" evidence="1">
    <location>
        <begin position="55"/>
        <end position="99"/>
    </location>
</feature>
<keyword evidence="3" id="KW-1185">Reference proteome</keyword>
<sequence>MAWRGFDRNKVSRSCVPAIRNKDVTFQLCKALRRCVSASGALRNLQRSGLVVRERDVTMLTKENLEECLKQLKEERVIRLKADKRVSELEHENAHLRNMNFSSSEALHAHSLTSMILDDAGVLGSIENSFQKFHAFLDLLKDAGLGQLATMAGIDQSDFHLLGRPQMNSTVSSPRKEEKKALEEEKSESKQGAPGQMKNIQVSICMQSAYSEGTLMKFQKITGDARIPLPLDSFHVPVSTQEALETSKDNLGVPVTEQRQESFEEFIARTCSPFSRHHFWN</sequence>
<dbReference type="RefSeq" id="XP_033722812.1">
    <property type="nucleotide sequence ID" value="XM_033866921.1"/>
</dbReference>
<dbReference type="PANTHER" id="PTHR24110">
    <property type="entry name" value="CENTROSOMAL PROTEIN OF 78 KDA"/>
    <property type="match status" value="1"/>
</dbReference>
<dbReference type="GO" id="GO:0036064">
    <property type="term" value="C:ciliary basal body"/>
    <property type="evidence" value="ECO:0007669"/>
    <property type="project" value="TreeGrafter"/>
</dbReference>
<dbReference type="AlphaFoldDB" id="A0A6J3S703"/>
<evidence type="ECO:0000313" key="4">
    <source>
        <dbReference type="RefSeq" id="XP_033722812.1"/>
    </source>
</evidence>
<dbReference type="GO" id="GO:0005813">
    <property type="term" value="C:centrosome"/>
    <property type="evidence" value="ECO:0007669"/>
    <property type="project" value="TreeGrafter"/>
</dbReference>
<dbReference type="PANTHER" id="PTHR24110:SF3">
    <property type="entry name" value="CENTROSOMAL PROTEIN OF 78 KDA"/>
    <property type="match status" value="1"/>
</dbReference>